<dbReference type="Proteomes" id="UP000789702">
    <property type="component" value="Unassembled WGS sequence"/>
</dbReference>
<evidence type="ECO:0000313" key="2">
    <source>
        <dbReference type="Proteomes" id="UP000789702"/>
    </source>
</evidence>
<keyword evidence="2" id="KW-1185">Reference proteome</keyword>
<feature type="non-terminal residue" evidence="1">
    <location>
        <position position="69"/>
    </location>
</feature>
<reference evidence="1" key="1">
    <citation type="submission" date="2021-06" db="EMBL/GenBank/DDBJ databases">
        <authorList>
            <person name="Kallberg Y."/>
            <person name="Tangrot J."/>
            <person name="Rosling A."/>
        </authorList>
    </citation>
    <scope>NUCLEOTIDE SEQUENCE</scope>
    <source>
        <strain evidence="1">IL203A</strain>
    </source>
</reference>
<protein>
    <submittedName>
        <fullName evidence="1">3981_t:CDS:1</fullName>
    </submittedName>
</protein>
<organism evidence="1 2">
    <name type="scientific">Dentiscutata heterogama</name>
    <dbReference type="NCBI Taxonomy" id="1316150"/>
    <lineage>
        <taxon>Eukaryota</taxon>
        <taxon>Fungi</taxon>
        <taxon>Fungi incertae sedis</taxon>
        <taxon>Mucoromycota</taxon>
        <taxon>Glomeromycotina</taxon>
        <taxon>Glomeromycetes</taxon>
        <taxon>Diversisporales</taxon>
        <taxon>Gigasporaceae</taxon>
        <taxon>Dentiscutata</taxon>
    </lineage>
</organism>
<dbReference type="EMBL" id="CAJVPU010050268">
    <property type="protein sequence ID" value="CAG8759019.1"/>
    <property type="molecule type" value="Genomic_DNA"/>
</dbReference>
<name>A0ACA9QME1_9GLOM</name>
<gene>
    <name evidence="1" type="ORF">DHETER_LOCUS15132</name>
</gene>
<comment type="caution">
    <text evidence="1">The sequence shown here is derived from an EMBL/GenBank/DDBJ whole genome shotgun (WGS) entry which is preliminary data.</text>
</comment>
<evidence type="ECO:0000313" key="1">
    <source>
        <dbReference type="EMBL" id="CAG8759019.1"/>
    </source>
</evidence>
<accession>A0ACA9QME1</accession>
<proteinExistence type="predicted"/>
<sequence>MSIIARKISYTVEYSSTSRPSKSQQIASLPFLTKSLLFALKDVSSVNPTAWAISNEMMDRVDRNEERGI</sequence>